<protein>
    <submittedName>
        <fullName evidence="2">Transposase-like protein</fullName>
    </submittedName>
</protein>
<evidence type="ECO:0000313" key="2">
    <source>
        <dbReference type="EMBL" id="PWJ45111.1"/>
    </source>
</evidence>
<dbReference type="AlphaFoldDB" id="A0A315ZHU9"/>
<feature type="transmembrane region" description="Helical" evidence="1">
    <location>
        <begin position="146"/>
        <end position="164"/>
    </location>
</feature>
<evidence type="ECO:0000256" key="1">
    <source>
        <dbReference type="SAM" id="Phobius"/>
    </source>
</evidence>
<sequence length="224" mass="22994">MTVELDPAHVEARLAAGALTCPACTAVLGGWGWARPRMIRNGDRRVRLAPRRARCTGCAVTHVLLPVIALVRRADAAVVIGWALTARAAGRGHRWIADRLGVPAGTVRGWLRRFGARLAGVEAFFTAAGIGIAVDPVLPGTGGSGWADAVGALLWFAGLAAAGFTPAPVRAPAADHDGAVPADLHEADPASRAWVWAAISAACHGQLLSPAWPSTSGSLGSSTS</sequence>
<organism evidence="2 3">
    <name type="scientific">Quadrisphaera granulorum</name>
    <dbReference type="NCBI Taxonomy" id="317664"/>
    <lineage>
        <taxon>Bacteria</taxon>
        <taxon>Bacillati</taxon>
        <taxon>Actinomycetota</taxon>
        <taxon>Actinomycetes</taxon>
        <taxon>Kineosporiales</taxon>
        <taxon>Kineosporiaceae</taxon>
        <taxon>Quadrisphaera</taxon>
    </lineage>
</organism>
<reference evidence="2 3" key="1">
    <citation type="submission" date="2018-03" db="EMBL/GenBank/DDBJ databases">
        <title>Genomic Encyclopedia of Archaeal and Bacterial Type Strains, Phase II (KMG-II): from individual species to whole genera.</title>
        <authorList>
            <person name="Goeker M."/>
        </authorList>
    </citation>
    <scope>NUCLEOTIDE SEQUENCE [LARGE SCALE GENOMIC DNA]</scope>
    <source>
        <strain evidence="2 3">DSM 44889</strain>
    </source>
</reference>
<name>A0A315ZHU9_9ACTN</name>
<keyword evidence="1" id="KW-0812">Transmembrane</keyword>
<keyword evidence="3" id="KW-1185">Reference proteome</keyword>
<evidence type="ECO:0000313" key="3">
    <source>
        <dbReference type="Proteomes" id="UP000245469"/>
    </source>
</evidence>
<keyword evidence="1" id="KW-0472">Membrane</keyword>
<dbReference type="RefSeq" id="WP_211319866.1">
    <property type="nucleotide sequence ID" value="NZ_QGDQ01000061.1"/>
</dbReference>
<proteinExistence type="predicted"/>
<accession>A0A315ZHU9</accession>
<gene>
    <name evidence="2" type="ORF">BXY45_1614</name>
</gene>
<dbReference type="EMBL" id="QGDQ01000061">
    <property type="protein sequence ID" value="PWJ45111.1"/>
    <property type="molecule type" value="Genomic_DNA"/>
</dbReference>
<dbReference type="Proteomes" id="UP000245469">
    <property type="component" value="Unassembled WGS sequence"/>
</dbReference>
<feature type="transmembrane region" description="Helical" evidence="1">
    <location>
        <begin position="114"/>
        <end position="134"/>
    </location>
</feature>
<keyword evidence="1" id="KW-1133">Transmembrane helix</keyword>
<comment type="caution">
    <text evidence="2">The sequence shown here is derived from an EMBL/GenBank/DDBJ whole genome shotgun (WGS) entry which is preliminary data.</text>
</comment>
<feature type="transmembrane region" description="Helical" evidence="1">
    <location>
        <begin position="12"/>
        <end position="34"/>
    </location>
</feature>